<organism evidence="2 3">
    <name type="scientific">Araneus ventricosus</name>
    <name type="common">Orbweaver spider</name>
    <name type="synonym">Epeira ventricosa</name>
    <dbReference type="NCBI Taxonomy" id="182803"/>
    <lineage>
        <taxon>Eukaryota</taxon>
        <taxon>Metazoa</taxon>
        <taxon>Ecdysozoa</taxon>
        <taxon>Arthropoda</taxon>
        <taxon>Chelicerata</taxon>
        <taxon>Arachnida</taxon>
        <taxon>Araneae</taxon>
        <taxon>Araneomorphae</taxon>
        <taxon>Entelegynae</taxon>
        <taxon>Araneoidea</taxon>
        <taxon>Araneidae</taxon>
        <taxon>Araneus</taxon>
    </lineage>
</organism>
<dbReference type="EMBL" id="BGPR01003812">
    <property type="protein sequence ID" value="GBM92698.1"/>
    <property type="molecule type" value="Genomic_DNA"/>
</dbReference>
<feature type="compositionally biased region" description="Basic and acidic residues" evidence="1">
    <location>
        <begin position="1"/>
        <end position="11"/>
    </location>
</feature>
<proteinExistence type="predicted"/>
<keyword evidence="3" id="KW-1185">Reference proteome</keyword>
<feature type="region of interest" description="Disordered" evidence="1">
    <location>
        <begin position="1"/>
        <end position="23"/>
    </location>
</feature>
<reference evidence="2 3" key="1">
    <citation type="journal article" date="2019" name="Sci. Rep.">
        <title>Orb-weaving spider Araneus ventricosus genome elucidates the spidroin gene catalogue.</title>
        <authorList>
            <person name="Kono N."/>
            <person name="Nakamura H."/>
            <person name="Ohtoshi R."/>
            <person name="Moran D.A.P."/>
            <person name="Shinohara A."/>
            <person name="Yoshida Y."/>
            <person name="Fujiwara M."/>
            <person name="Mori M."/>
            <person name="Tomita M."/>
            <person name="Arakawa K."/>
        </authorList>
    </citation>
    <scope>NUCLEOTIDE SEQUENCE [LARGE SCALE GENOMIC DNA]</scope>
</reference>
<protein>
    <submittedName>
        <fullName evidence="2">Uncharacterized protein</fullName>
    </submittedName>
</protein>
<gene>
    <name evidence="2" type="ORF">AVEN_5885_1</name>
</gene>
<name>A0A4Y2JT56_ARAVE</name>
<sequence length="85" mass="9632">MRREKGDHVTEGPKAPPPVFLDSDNKHTPCTFNSFYRFLKYLFGHEDTHRLPGINDWRLPGQGVFFLQNSLPPKCTGMPCAGRTG</sequence>
<evidence type="ECO:0000256" key="1">
    <source>
        <dbReference type="SAM" id="MobiDB-lite"/>
    </source>
</evidence>
<comment type="caution">
    <text evidence="2">The sequence shown here is derived from an EMBL/GenBank/DDBJ whole genome shotgun (WGS) entry which is preliminary data.</text>
</comment>
<dbReference type="Proteomes" id="UP000499080">
    <property type="component" value="Unassembled WGS sequence"/>
</dbReference>
<evidence type="ECO:0000313" key="3">
    <source>
        <dbReference type="Proteomes" id="UP000499080"/>
    </source>
</evidence>
<accession>A0A4Y2JT56</accession>
<dbReference type="AlphaFoldDB" id="A0A4Y2JT56"/>
<evidence type="ECO:0000313" key="2">
    <source>
        <dbReference type="EMBL" id="GBM92698.1"/>
    </source>
</evidence>